<comment type="caution">
    <text evidence="4">The sequence shown here is derived from an EMBL/GenBank/DDBJ whole genome shotgun (WGS) entry which is preliminary data.</text>
</comment>
<evidence type="ECO:0008006" key="6">
    <source>
        <dbReference type="Google" id="ProtNLM"/>
    </source>
</evidence>
<feature type="region of interest" description="Disordered" evidence="3">
    <location>
        <begin position="364"/>
        <end position="404"/>
    </location>
</feature>
<accession>A0AAN6JU59</accession>
<proteinExistence type="predicted"/>
<organism evidence="4 5">
    <name type="scientific">Tilletia horrida</name>
    <dbReference type="NCBI Taxonomy" id="155126"/>
    <lineage>
        <taxon>Eukaryota</taxon>
        <taxon>Fungi</taxon>
        <taxon>Dikarya</taxon>
        <taxon>Basidiomycota</taxon>
        <taxon>Ustilaginomycotina</taxon>
        <taxon>Exobasidiomycetes</taxon>
        <taxon>Tilletiales</taxon>
        <taxon>Tilletiaceae</taxon>
        <taxon>Tilletia</taxon>
    </lineage>
</organism>
<reference evidence="4" key="1">
    <citation type="journal article" date="2023" name="PhytoFront">
        <title>Draft Genome Resources of Seven Strains of Tilletia horrida, Causal Agent of Kernel Smut of Rice.</title>
        <authorList>
            <person name="Khanal S."/>
            <person name="Antony Babu S."/>
            <person name="Zhou X.G."/>
        </authorList>
    </citation>
    <scope>NUCLEOTIDE SEQUENCE</scope>
    <source>
        <strain evidence="4">TX6</strain>
    </source>
</reference>
<feature type="compositionally biased region" description="Polar residues" evidence="3">
    <location>
        <begin position="271"/>
        <end position="283"/>
    </location>
</feature>
<evidence type="ECO:0000256" key="3">
    <source>
        <dbReference type="SAM" id="MobiDB-lite"/>
    </source>
</evidence>
<dbReference type="GO" id="GO:0005737">
    <property type="term" value="C:cytoplasm"/>
    <property type="evidence" value="ECO:0007669"/>
    <property type="project" value="UniProtKB-SubCell"/>
</dbReference>
<dbReference type="GO" id="GO:0005869">
    <property type="term" value="C:dynactin complex"/>
    <property type="evidence" value="ECO:0007669"/>
    <property type="project" value="InterPro"/>
</dbReference>
<evidence type="ECO:0000256" key="1">
    <source>
        <dbReference type="ARBA" id="ARBA00004496"/>
    </source>
</evidence>
<dbReference type="Pfam" id="PF04912">
    <property type="entry name" value="Dynamitin"/>
    <property type="match status" value="1"/>
</dbReference>
<evidence type="ECO:0000256" key="2">
    <source>
        <dbReference type="ARBA" id="ARBA00022490"/>
    </source>
</evidence>
<feature type="compositionally biased region" description="Low complexity" evidence="3">
    <location>
        <begin position="161"/>
        <end position="197"/>
    </location>
</feature>
<sequence length="514" mass="54095">MSLSKYTDLPDIDVAGQDIYETPGLDSPSFSENEDDFLDGRANASASATASASRRPGVSSGQAASSAAAAAGGSITQNSIDVESATAKFRQATEVDGRKADFSGALHSKPRKAGQLYPSTLTFETDTYEIRGYSSSSARQGASTEAADETPLEKLRRLRAETLALEAELSAQADQPQQDGAPTDGAPTDATAEAGGPEPKKGKEQDVSPLQILEALRKLKGDLAKLDAAAQTATENGPNRTEDFDARALIEKLSAGVKKVSKGPPVDPSGTDESATAGKSNGGATKELVQLESRLVNLENQVGVRPALVDESKAPARPLMPTIQRLEHQLTLFTQPRHLDAISRRVKVLVAELERAHEARAKLAALPPAPPAGTPSGAAQSQQPEAGTDGASKTAGTGSADASALLSSPDQLARLRSLFLLQTRLEPLLPLAPHLLSRLQSLASLHASASQFSSSLDRLVEADTKLGERAREVEELCKGLEKSMQEDSSRVQGNFETVQARLEALASRLDALDL</sequence>
<comment type="subcellular location">
    <subcellularLocation>
        <location evidence="1">Cytoplasm</location>
    </subcellularLocation>
</comment>
<feature type="compositionally biased region" description="Low complexity" evidence="3">
    <location>
        <begin position="386"/>
        <end position="404"/>
    </location>
</feature>
<feature type="compositionally biased region" description="Low complexity" evidence="3">
    <location>
        <begin position="41"/>
        <end position="74"/>
    </location>
</feature>
<name>A0AAN6JU59_9BASI</name>
<evidence type="ECO:0000313" key="5">
    <source>
        <dbReference type="Proteomes" id="UP001176517"/>
    </source>
</evidence>
<feature type="region of interest" description="Disordered" evidence="3">
    <location>
        <begin position="93"/>
        <end position="120"/>
    </location>
</feature>
<dbReference type="AlphaFoldDB" id="A0AAN6JU59"/>
<dbReference type="Proteomes" id="UP001176517">
    <property type="component" value="Unassembled WGS sequence"/>
</dbReference>
<evidence type="ECO:0000313" key="4">
    <source>
        <dbReference type="EMBL" id="KAK0556584.1"/>
    </source>
</evidence>
<feature type="region of interest" description="Disordered" evidence="3">
    <location>
        <begin position="17"/>
        <end position="77"/>
    </location>
</feature>
<feature type="compositionally biased region" description="Polar residues" evidence="3">
    <location>
        <begin position="133"/>
        <end position="143"/>
    </location>
</feature>
<dbReference type="EMBL" id="JAPDMZ010000013">
    <property type="protein sequence ID" value="KAK0556584.1"/>
    <property type="molecule type" value="Genomic_DNA"/>
</dbReference>
<keyword evidence="2" id="KW-0963">Cytoplasm</keyword>
<keyword evidence="5" id="KW-1185">Reference proteome</keyword>
<dbReference type="GO" id="GO:0007017">
    <property type="term" value="P:microtubule-based process"/>
    <property type="evidence" value="ECO:0007669"/>
    <property type="project" value="InterPro"/>
</dbReference>
<gene>
    <name evidence="4" type="ORF">OC846_001028</name>
</gene>
<feature type="region of interest" description="Disordered" evidence="3">
    <location>
        <begin position="259"/>
        <end position="283"/>
    </location>
</feature>
<protein>
    <recommendedName>
        <fullName evidence="6">Dynactin subunit 2</fullName>
    </recommendedName>
</protein>
<feature type="compositionally biased region" description="Basic and acidic residues" evidence="3">
    <location>
        <begin position="151"/>
        <end position="160"/>
    </location>
</feature>
<dbReference type="PANTHER" id="PTHR15346">
    <property type="entry name" value="DYNACTIN SUBUNIT"/>
    <property type="match status" value="1"/>
</dbReference>
<feature type="region of interest" description="Disordered" evidence="3">
    <location>
        <begin position="133"/>
        <end position="213"/>
    </location>
</feature>
<dbReference type="InterPro" id="IPR028133">
    <property type="entry name" value="Dynamitin"/>
</dbReference>